<keyword evidence="5 7" id="KW-1133">Transmembrane helix</keyword>
<feature type="transmembrane region" description="Helical" evidence="7">
    <location>
        <begin position="312"/>
        <end position="334"/>
    </location>
</feature>
<keyword evidence="4 7" id="KW-0812">Transmembrane</keyword>
<evidence type="ECO:0000256" key="8">
    <source>
        <dbReference type="SAM" id="MobiDB-lite"/>
    </source>
</evidence>
<accession>A0AAV2Q5M8</accession>
<dbReference type="GO" id="GO:0016020">
    <property type="term" value="C:membrane"/>
    <property type="evidence" value="ECO:0007669"/>
    <property type="project" value="UniProtKB-SubCell"/>
</dbReference>
<gene>
    <name evidence="9" type="ORF">MNOR_LOCUS7354</name>
</gene>
<keyword evidence="6 7" id="KW-0472">Membrane</keyword>
<dbReference type="GO" id="GO:0005381">
    <property type="term" value="F:iron ion transmembrane transporter activity"/>
    <property type="evidence" value="ECO:0007669"/>
    <property type="project" value="UniProtKB-UniRule"/>
</dbReference>
<evidence type="ECO:0000313" key="9">
    <source>
        <dbReference type="EMBL" id="CAL4068552.1"/>
    </source>
</evidence>
<evidence type="ECO:0000256" key="1">
    <source>
        <dbReference type="ARBA" id="ARBA00004141"/>
    </source>
</evidence>
<feature type="transmembrane region" description="Helical" evidence="7">
    <location>
        <begin position="66"/>
        <end position="85"/>
    </location>
</feature>
<sequence>MFFRVTLPIAKDDPSKEGGCCGSSCGCWTEVTQVYISQFLSSWGDRMWMFAGGIFLMEVTPGSLRLAAIYGAALALTVIIGGAPIGRWVDRTSRLTAARLSLLVQNIMVCACAAILILITTRRSWFTIWDGWALVIAEIAVILTACLAQIGTLGTRLSIEKDWIIVICGKNEKKLANMNSVLRTVDLSTEVLAPVLVGTVMTFFGLAMGGIVIASWNVGSLIAEYSLLFNLYNGNADLQAKKTFVTEEVSSPKGSKIQLFVSRVKSACDAWHSYMSHPVRNAGFSLALMFITVLAFDNYSRAYVYESGVTESILGGLTAVASFSGMIGSIVFPYLRKHVGISKTGLIGFGWQTLTLSLCIVSVFAPGTPFKPEVLLGNNYKIQITNAYNSNITDNIKSSWNANMSALNAIINGTEDLFINASNFSTQKLLSEDDVNEAPVYTSVILFLSGIILSRFGLWLADLTVTQILQENVSEHERGAINGVQSSLNQTMDLARSILIIILPTRETFGFLIILSVCFVALSWMIFGVFVHQQSGKNGDGIKGMEPNKITKDKEEINEDEIVSPTNHVQV</sequence>
<protein>
    <recommendedName>
        <fullName evidence="7">Solute carrier family 40 member</fullName>
    </recommendedName>
</protein>
<evidence type="ECO:0000256" key="3">
    <source>
        <dbReference type="ARBA" id="ARBA00022448"/>
    </source>
</evidence>
<dbReference type="EMBL" id="CAXKWB010003213">
    <property type="protein sequence ID" value="CAL4068552.1"/>
    <property type="molecule type" value="Genomic_DNA"/>
</dbReference>
<name>A0AAV2Q5M8_MEGNR</name>
<dbReference type="Gene3D" id="1.20.1250.20">
    <property type="entry name" value="MFS general substrate transporter like domains"/>
    <property type="match status" value="1"/>
</dbReference>
<feature type="transmembrane region" description="Helical" evidence="7">
    <location>
        <begin position="282"/>
        <end position="300"/>
    </location>
</feature>
<organism evidence="9 10">
    <name type="scientific">Meganyctiphanes norvegica</name>
    <name type="common">Northern krill</name>
    <name type="synonym">Thysanopoda norvegica</name>
    <dbReference type="NCBI Taxonomy" id="48144"/>
    <lineage>
        <taxon>Eukaryota</taxon>
        <taxon>Metazoa</taxon>
        <taxon>Ecdysozoa</taxon>
        <taxon>Arthropoda</taxon>
        <taxon>Crustacea</taxon>
        <taxon>Multicrustacea</taxon>
        <taxon>Malacostraca</taxon>
        <taxon>Eumalacostraca</taxon>
        <taxon>Eucarida</taxon>
        <taxon>Euphausiacea</taxon>
        <taxon>Euphausiidae</taxon>
        <taxon>Meganyctiphanes</taxon>
    </lineage>
</organism>
<dbReference type="PANTHER" id="PTHR11660:SF57">
    <property type="entry name" value="SOLUTE CARRIER FAMILY 40 MEMBER"/>
    <property type="match status" value="1"/>
</dbReference>
<dbReference type="SUPFAM" id="SSF103473">
    <property type="entry name" value="MFS general substrate transporter"/>
    <property type="match status" value="1"/>
</dbReference>
<comment type="subcellular location">
    <subcellularLocation>
        <location evidence="1 7">Membrane</location>
        <topology evidence="1 7">Multi-pass membrane protein</topology>
    </subcellularLocation>
</comment>
<comment type="caution">
    <text evidence="7">Lacks conserved residue(s) required for the propagation of feature annotation.</text>
</comment>
<reference evidence="9 10" key="1">
    <citation type="submission" date="2024-05" db="EMBL/GenBank/DDBJ databases">
        <authorList>
            <person name="Wallberg A."/>
        </authorList>
    </citation>
    <scope>NUCLEOTIDE SEQUENCE [LARGE SCALE GENOMIC DNA]</scope>
</reference>
<comment type="function">
    <text evidence="7">May be involved in iron transport and iron homeostasis.</text>
</comment>
<feature type="transmembrane region" description="Helical" evidence="7">
    <location>
        <begin position="191"/>
        <end position="216"/>
    </location>
</feature>
<dbReference type="Proteomes" id="UP001497623">
    <property type="component" value="Unassembled WGS sequence"/>
</dbReference>
<feature type="transmembrane region" description="Helical" evidence="7">
    <location>
        <begin position="346"/>
        <end position="365"/>
    </location>
</feature>
<keyword evidence="3 7" id="KW-0813">Transport</keyword>
<evidence type="ECO:0000313" key="10">
    <source>
        <dbReference type="Proteomes" id="UP001497623"/>
    </source>
</evidence>
<proteinExistence type="inferred from homology"/>
<keyword evidence="10" id="KW-1185">Reference proteome</keyword>
<dbReference type="CDD" id="cd17480">
    <property type="entry name" value="MFS_SLC40A1_like"/>
    <property type="match status" value="1"/>
</dbReference>
<feature type="transmembrane region" description="Helical" evidence="7">
    <location>
        <begin position="509"/>
        <end position="531"/>
    </location>
</feature>
<comment type="caution">
    <text evidence="9">The sequence shown here is derived from an EMBL/GenBank/DDBJ whole genome shotgun (WGS) entry which is preliminary data.</text>
</comment>
<keyword evidence="7" id="KW-0406">Ion transport</keyword>
<feature type="region of interest" description="Disordered" evidence="8">
    <location>
        <begin position="541"/>
        <end position="571"/>
    </location>
</feature>
<comment type="similarity">
    <text evidence="2 7">Belongs to the ferroportin (FP) (TC 2.A.100) family. SLC40A subfamily.</text>
</comment>
<dbReference type="InterPro" id="IPR036259">
    <property type="entry name" value="MFS_trans_sf"/>
</dbReference>
<evidence type="ECO:0000256" key="6">
    <source>
        <dbReference type="ARBA" id="ARBA00023136"/>
    </source>
</evidence>
<evidence type="ECO:0000256" key="4">
    <source>
        <dbReference type="ARBA" id="ARBA00022692"/>
    </source>
</evidence>
<dbReference type="InterPro" id="IPR009716">
    <property type="entry name" value="Ferroportin-1"/>
</dbReference>
<dbReference type="Pfam" id="PF06963">
    <property type="entry name" value="FPN1"/>
    <property type="match status" value="1"/>
</dbReference>
<dbReference type="AlphaFoldDB" id="A0AAV2Q5M8"/>
<evidence type="ECO:0000256" key="7">
    <source>
        <dbReference type="RuleBase" id="RU365065"/>
    </source>
</evidence>
<feature type="transmembrane region" description="Helical" evidence="7">
    <location>
        <begin position="97"/>
        <end position="119"/>
    </location>
</feature>
<feature type="transmembrane region" description="Helical" evidence="7">
    <location>
        <begin position="131"/>
        <end position="151"/>
    </location>
</feature>
<dbReference type="PANTHER" id="PTHR11660">
    <property type="entry name" value="SOLUTE CARRIER FAMILY 40 MEMBER"/>
    <property type="match status" value="1"/>
</dbReference>
<evidence type="ECO:0000256" key="2">
    <source>
        <dbReference type="ARBA" id="ARBA00006279"/>
    </source>
</evidence>
<evidence type="ECO:0000256" key="5">
    <source>
        <dbReference type="ARBA" id="ARBA00022989"/>
    </source>
</evidence>
<feature type="transmembrane region" description="Helical" evidence="7">
    <location>
        <begin position="440"/>
        <end position="461"/>
    </location>
</feature>